<accession>A0ABT3R3V9</accession>
<reference evidence="2 3" key="1">
    <citation type="journal article" date="2016" name="Int. J. Syst. Evol. Microbiol.">
        <title>Labrenzia salina sp. nov., isolated from the rhizosphere of the halophyte Arthrocnemum macrostachyum.</title>
        <authorList>
            <person name="Camacho M."/>
            <person name="Redondo-Gomez S."/>
            <person name="Rodriguez-Llorente I."/>
            <person name="Rohde M."/>
            <person name="Sproer C."/>
            <person name="Schumann P."/>
            <person name="Klenk H.P."/>
            <person name="Montero-Calasanz M.D.C."/>
        </authorList>
    </citation>
    <scope>NUCLEOTIDE SEQUENCE [LARGE SCALE GENOMIC DNA]</scope>
    <source>
        <strain evidence="2 3">DSM 29163</strain>
    </source>
</reference>
<dbReference type="RefSeq" id="WP_265963702.1">
    <property type="nucleotide sequence ID" value="NZ_JAPEVI010000003.1"/>
</dbReference>
<dbReference type="SUPFAM" id="SSF51735">
    <property type="entry name" value="NAD(P)-binding Rossmann-fold domains"/>
    <property type="match status" value="1"/>
</dbReference>
<dbReference type="PANTHER" id="PTHR12126">
    <property type="entry name" value="NADH-UBIQUINONE OXIDOREDUCTASE 39 KDA SUBUNIT-RELATED"/>
    <property type="match status" value="1"/>
</dbReference>
<protein>
    <submittedName>
        <fullName evidence="2">Complex I NDUFA9 subunit family protein</fullName>
    </submittedName>
</protein>
<dbReference type="Pfam" id="PF01370">
    <property type="entry name" value="Epimerase"/>
    <property type="match status" value="1"/>
</dbReference>
<dbReference type="Gene3D" id="3.40.50.720">
    <property type="entry name" value="NAD(P)-binding Rossmann-like Domain"/>
    <property type="match status" value="1"/>
</dbReference>
<feature type="domain" description="NAD-dependent epimerase/dehydratase" evidence="1">
    <location>
        <begin position="6"/>
        <end position="213"/>
    </location>
</feature>
<keyword evidence="3" id="KW-1185">Reference proteome</keyword>
<proteinExistence type="predicted"/>
<dbReference type="InterPro" id="IPR001509">
    <property type="entry name" value="Epimerase_deHydtase"/>
</dbReference>
<sequence length="306" mass="32542">MPATEVTIFGGTGFLGHRISNKLLRNGVTVRIASRHPDSVRPPADATGRMVPVRTDIRDRSQVEQAVDGADGVVNAVSLYVERGELTFNAIHVEGARRVAEAASACGAERLIHLSGIGADIASSSSYVRSRAQGEEEVNTGFEHATIFRPSAMFGPDDALLSAFLSLAKWMPVVPLFGDGRTRLQPVFVGDVADAAVTVLTQEEAPERIYELGGPDVVTYRQLAETVMTTGGKKRPLVPVPEMIWDGLAASGSLLKNPPITEGQVALLKRDNVASPGRPGLADLGVDPTPIKAVLIQILHQNSKGN</sequence>
<comment type="caution">
    <text evidence="2">The sequence shown here is derived from an EMBL/GenBank/DDBJ whole genome shotgun (WGS) entry which is preliminary data.</text>
</comment>
<dbReference type="InterPro" id="IPR051207">
    <property type="entry name" value="ComplexI_NDUFA9_subunit"/>
</dbReference>
<evidence type="ECO:0000313" key="2">
    <source>
        <dbReference type="EMBL" id="MCX2723951.1"/>
    </source>
</evidence>
<dbReference type="EMBL" id="JAPEVI010000003">
    <property type="protein sequence ID" value="MCX2723951.1"/>
    <property type="molecule type" value="Genomic_DNA"/>
</dbReference>
<gene>
    <name evidence="2" type="ORF">ON753_16480</name>
</gene>
<dbReference type="Proteomes" id="UP001300261">
    <property type="component" value="Unassembled WGS sequence"/>
</dbReference>
<dbReference type="CDD" id="cd05271">
    <property type="entry name" value="NDUFA9_like_SDR_a"/>
    <property type="match status" value="1"/>
</dbReference>
<dbReference type="InterPro" id="IPR036291">
    <property type="entry name" value="NAD(P)-bd_dom_sf"/>
</dbReference>
<evidence type="ECO:0000313" key="3">
    <source>
        <dbReference type="Proteomes" id="UP001300261"/>
    </source>
</evidence>
<organism evidence="2 3">
    <name type="scientific">Roseibium salinum</name>
    <dbReference type="NCBI Taxonomy" id="1604349"/>
    <lineage>
        <taxon>Bacteria</taxon>
        <taxon>Pseudomonadati</taxon>
        <taxon>Pseudomonadota</taxon>
        <taxon>Alphaproteobacteria</taxon>
        <taxon>Hyphomicrobiales</taxon>
        <taxon>Stappiaceae</taxon>
        <taxon>Roseibium</taxon>
    </lineage>
</organism>
<dbReference type="PANTHER" id="PTHR12126:SF11">
    <property type="entry name" value="NADH DEHYDROGENASE [UBIQUINONE] 1 ALPHA SUBCOMPLEX SUBUNIT 9, MITOCHONDRIAL"/>
    <property type="match status" value="1"/>
</dbReference>
<evidence type="ECO:0000259" key="1">
    <source>
        <dbReference type="Pfam" id="PF01370"/>
    </source>
</evidence>
<name>A0ABT3R3V9_9HYPH</name>